<dbReference type="Proteomes" id="UP000887013">
    <property type="component" value="Unassembled WGS sequence"/>
</dbReference>
<comment type="caution">
    <text evidence="4">The sequence shown here is derived from an EMBL/GenBank/DDBJ whole genome shotgun (WGS) entry which is preliminary data.</text>
</comment>
<dbReference type="PROSITE" id="PS51253">
    <property type="entry name" value="HTH_CENPB"/>
    <property type="match status" value="1"/>
</dbReference>
<evidence type="ECO:0000313" key="4">
    <source>
        <dbReference type="EMBL" id="GFU35939.1"/>
    </source>
</evidence>
<dbReference type="GO" id="GO:0003677">
    <property type="term" value="F:DNA binding"/>
    <property type="evidence" value="ECO:0007669"/>
    <property type="project" value="UniProtKB-KW"/>
</dbReference>
<protein>
    <submittedName>
        <fullName evidence="4">HTH psq-type domain-containing protein</fullName>
    </submittedName>
</protein>
<dbReference type="EMBL" id="BMAW01083863">
    <property type="protein sequence ID" value="GFU35939.1"/>
    <property type="molecule type" value="Genomic_DNA"/>
</dbReference>
<keyword evidence="5" id="KW-1185">Reference proteome</keyword>
<dbReference type="InterPro" id="IPR006600">
    <property type="entry name" value="HTH_CenpB_DNA-bd_dom"/>
</dbReference>
<evidence type="ECO:0000256" key="1">
    <source>
        <dbReference type="ARBA" id="ARBA00004123"/>
    </source>
</evidence>
<evidence type="ECO:0000256" key="2">
    <source>
        <dbReference type="ARBA" id="ARBA00023125"/>
    </source>
</evidence>
<feature type="domain" description="HTH CENPB-type" evidence="3">
    <location>
        <begin position="70"/>
        <end position="110"/>
    </location>
</feature>
<sequence length="110" mass="12647">MNNYNQKKVKRQTIPLETKILILNRPADGEGSIAVANEFKLGESAIRAIHKRANKIYESFKSALNDSSKRTSYSRNIVIEKTEKALALWIKDLTKKRIPVHKELIQEKAR</sequence>
<dbReference type="Gene3D" id="1.10.10.60">
    <property type="entry name" value="Homeodomain-like"/>
    <property type="match status" value="1"/>
</dbReference>
<dbReference type="SUPFAM" id="SSF46689">
    <property type="entry name" value="Homeodomain-like"/>
    <property type="match status" value="1"/>
</dbReference>
<dbReference type="AlphaFoldDB" id="A0A8X6URM0"/>
<dbReference type="GO" id="GO:0005634">
    <property type="term" value="C:nucleus"/>
    <property type="evidence" value="ECO:0007669"/>
    <property type="project" value="UniProtKB-SubCell"/>
</dbReference>
<keyword evidence="2" id="KW-0238">DNA-binding</keyword>
<comment type="subcellular location">
    <subcellularLocation>
        <location evidence="1">Nucleus</location>
    </subcellularLocation>
</comment>
<evidence type="ECO:0000313" key="5">
    <source>
        <dbReference type="Proteomes" id="UP000887013"/>
    </source>
</evidence>
<dbReference type="InterPro" id="IPR009057">
    <property type="entry name" value="Homeodomain-like_sf"/>
</dbReference>
<name>A0A8X6URM0_NEPPI</name>
<reference evidence="4" key="1">
    <citation type="submission" date="2020-08" db="EMBL/GenBank/DDBJ databases">
        <title>Multicomponent nature underlies the extraordinary mechanical properties of spider dragline silk.</title>
        <authorList>
            <person name="Kono N."/>
            <person name="Nakamura H."/>
            <person name="Mori M."/>
            <person name="Yoshida Y."/>
            <person name="Ohtoshi R."/>
            <person name="Malay A.D."/>
            <person name="Moran D.A.P."/>
            <person name="Tomita M."/>
            <person name="Numata K."/>
            <person name="Arakawa K."/>
        </authorList>
    </citation>
    <scope>NUCLEOTIDE SEQUENCE</scope>
</reference>
<organism evidence="4 5">
    <name type="scientific">Nephila pilipes</name>
    <name type="common">Giant wood spider</name>
    <name type="synonym">Nephila maculata</name>
    <dbReference type="NCBI Taxonomy" id="299642"/>
    <lineage>
        <taxon>Eukaryota</taxon>
        <taxon>Metazoa</taxon>
        <taxon>Ecdysozoa</taxon>
        <taxon>Arthropoda</taxon>
        <taxon>Chelicerata</taxon>
        <taxon>Arachnida</taxon>
        <taxon>Araneae</taxon>
        <taxon>Araneomorphae</taxon>
        <taxon>Entelegynae</taxon>
        <taxon>Araneoidea</taxon>
        <taxon>Nephilidae</taxon>
        <taxon>Nephila</taxon>
    </lineage>
</organism>
<proteinExistence type="predicted"/>
<gene>
    <name evidence="4" type="ORF">NPIL_610661</name>
</gene>
<evidence type="ECO:0000259" key="3">
    <source>
        <dbReference type="PROSITE" id="PS51253"/>
    </source>
</evidence>
<dbReference type="OrthoDB" id="6435107at2759"/>
<dbReference type="Pfam" id="PF03221">
    <property type="entry name" value="HTH_Tnp_Tc5"/>
    <property type="match status" value="1"/>
</dbReference>
<accession>A0A8X6URM0</accession>